<dbReference type="eggNOG" id="COG1757">
    <property type="taxonomic scope" value="Bacteria"/>
</dbReference>
<accession>V2PWW0</accession>
<dbReference type="OrthoDB" id="9762978at2"/>
<name>V2PWW0_9BACT</name>
<evidence type="ECO:0000313" key="7">
    <source>
        <dbReference type="EMBL" id="USF24890.1"/>
    </source>
</evidence>
<comment type="subcellular location">
    <subcellularLocation>
        <location evidence="1">Cell membrane</location>
        <topology evidence="1">Multi-pass membrane protein</topology>
    </subcellularLocation>
</comment>
<evidence type="ECO:0000256" key="4">
    <source>
        <dbReference type="ARBA" id="ARBA00022989"/>
    </source>
</evidence>
<dbReference type="Proteomes" id="UP000017429">
    <property type="component" value="Chromosome"/>
</dbReference>
<proteinExistence type="predicted"/>
<evidence type="ECO:0000256" key="5">
    <source>
        <dbReference type="ARBA" id="ARBA00023136"/>
    </source>
</evidence>
<feature type="domain" description="Na+/H+ antiporter NhaC-like C-terminal" evidence="6">
    <location>
        <begin position="180"/>
        <end position="485"/>
    </location>
</feature>
<keyword evidence="5" id="KW-0472">Membrane</keyword>
<dbReference type="PANTHER" id="PTHR43478">
    <property type="entry name" value="NA+/H+ ANTIPORTER-RELATED"/>
    <property type="match status" value="1"/>
</dbReference>
<evidence type="ECO:0000256" key="1">
    <source>
        <dbReference type="ARBA" id="ARBA00004651"/>
    </source>
</evidence>
<dbReference type="Pfam" id="PF03553">
    <property type="entry name" value="Na_H_antiporter"/>
    <property type="match status" value="1"/>
</dbReference>
<evidence type="ECO:0000313" key="8">
    <source>
        <dbReference type="Proteomes" id="UP000017429"/>
    </source>
</evidence>
<evidence type="ECO:0000259" key="6">
    <source>
        <dbReference type="Pfam" id="PF03553"/>
    </source>
</evidence>
<dbReference type="PANTHER" id="PTHR43478:SF1">
    <property type="entry name" value="NA+_H+ ANTIPORTER NHAC-LIKE C-TERMINAL DOMAIN-CONTAINING PROTEIN"/>
    <property type="match status" value="1"/>
</dbReference>
<reference evidence="7" key="3">
    <citation type="submission" date="2022-06" db="EMBL/GenBank/DDBJ databases">
        <title>Resources to Facilitate Use of the Altered Schaedler Flora (ASF) Mouse Model to Study Microbiome Function.</title>
        <authorList>
            <person name="Proctor A."/>
            <person name="Parvinroo S."/>
            <person name="Richie T."/>
            <person name="Jia X."/>
            <person name="Lee S.T.M."/>
            <person name="Karp P.D."/>
            <person name="Paley S."/>
            <person name="Kostic A.D."/>
            <person name="Pierre J.F."/>
            <person name="Wannemuehler M.J."/>
            <person name="Phillips G.J."/>
        </authorList>
    </citation>
    <scope>NUCLEOTIDE SEQUENCE</scope>
    <source>
        <strain evidence="7">ASF457</strain>
    </source>
</reference>
<keyword evidence="2" id="KW-1003">Cell membrane</keyword>
<dbReference type="GO" id="GO:0005886">
    <property type="term" value="C:plasma membrane"/>
    <property type="evidence" value="ECO:0007669"/>
    <property type="project" value="UniProtKB-SubCell"/>
</dbReference>
<keyword evidence="3" id="KW-0812">Transmembrane</keyword>
<dbReference type="InterPro" id="IPR018461">
    <property type="entry name" value="Na/H_Antiport_NhaC-like_C"/>
</dbReference>
<gene>
    <name evidence="7" type="ORF">N508_001984</name>
</gene>
<dbReference type="EMBL" id="CP097562">
    <property type="protein sequence ID" value="USF24890.1"/>
    <property type="molecule type" value="Genomic_DNA"/>
</dbReference>
<reference evidence="7" key="1">
    <citation type="journal article" date="2014" name="Genome Announc.">
        <title>Draft genome sequences of the altered schaedler flora, a defined bacterial community from gnotobiotic mice.</title>
        <authorList>
            <person name="Wannemuehler M.J."/>
            <person name="Overstreet A.M."/>
            <person name="Ward D.V."/>
            <person name="Phillips G.J."/>
        </authorList>
    </citation>
    <scope>NUCLEOTIDE SEQUENCE</scope>
    <source>
        <strain evidence="7">ASF457</strain>
    </source>
</reference>
<evidence type="ECO:0000256" key="2">
    <source>
        <dbReference type="ARBA" id="ARBA00022475"/>
    </source>
</evidence>
<dbReference type="RefSeq" id="WP_023276913.1">
    <property type="nucleotide sequence ID" value="NZ_CP097562.1"/>
</dbReference>
<dbReference type="KEGG" id="msch:N508_001984"/>
<dbReference type="AlphaFoldDB" id="V2PWW0"/>
<protein>
    <recommendedName>
        <fullName evidence="6">Na+/H+ antiporter NhaC-like C-terminal domain-containing protein</fullName>
    </recommendedName>
</protein>
<reference evidence="7" key="2">
    <citation type="submission" date="2022-05" db="EMBL/GenBank/DDBJ databases">
        <authorList>
            <person name="Proctor A.L."/>
            <person name="Phillips G.J."/>
            <person name="Wannemuehler M.J."/>
        </authorList>
    </citation>
    <scope>NUCLEOTIDE SEQUENCE</scope>
    <source>
        <strain evidence="7">ASF457</strain>
    </source>
</reference>
<keyword evidence="8" id="KW-1185">Reference proteome</keyword>
<organism evidence="7 8">
    <name type="scientific">Mucispirillum schaedleri ASF457</name>
    <dbReference type="NCBI Taxonomy" id="1379858"/>
    <lineage>
        <taxon>Bacteria</taxon>
        <taxon>Pseudomonadati</taxon>
        <taxon>Deferribacterota</taxon>
        <taxon>Deferribacteres</taxon>
        <taxon>Deferribacterales</taxon>
        <taxon>Mucispirillaceae</taxon>
        <taxon>Mucispirillum</taxon>
    </lineage>
</organism>
<keyword evidence="4" id="KW-1133">Transmembrane helix</keyword>
<sequence>MEHINVGFLSILPPIIAIVLALKSKDVVSSLIIGILSGTVIYTFNMPVKDGAAESSFFNKLILSLEYMFTIMADKFNVMMIIFMCILGALVAVVTLAGGARAYGQWASKKVKSPVGAKLATSILGIVIFIDDYFNCLTVGTVMRPVTDQHKISREKLAYLIDAMAAPICIIAPISSWAASILTYLPEDVDRMKLFLTTIPFNFYAILTIVMVILLSIWNLDFGPMAKFERHAKHRKTIDDIKTVSTHTDDFSNRNISEKGKVYDLLIPIFALILFSVLAMLYTGGYFSENKTLFQAFGDTDPTKSLVLGGFGAVIVAFILFLPRKVLNFYDFMDGIVLGVKSMVTACMILAFAWTIKGTCDILSTGEYVSHIVETSNMPVVLIPAIVFLIAALLSFSIGTSWGTFGILIPIMVTVSESVAPELLVINLAATLAGSVFGDHCSPISDTTILSSTGAACSHIDHVTTQIPYASIVASVSLIGFIIAGLTKSWLFSFGAALILLITILIVLNKKNRSLYGDE</sequence>
<evidence type="ECO:0000256" key="3">
    <source>
        <dbReference type="ARBA" id="ARBA00022692"/>
    </source>
</evidence>